<feature type="chain" id="PRO_5002934749" evidence="1">
    <location>
        <begin position="19"/>
        <end position="152"/>
    </location>
</feature>
<evidence type="ECO:0000313" key="2">
    <source>
        <dbReference type="EMBL" id="EEN47051.1"/>
    </source>
</evidence>
<organism>
    <name type="scientific">Branchiostoma floridae</name>
    <name type="common">Florida lancelet</name>
    <name type="synonym">Amphioxus</name>
    <dbReference type="NCBI Taxonomy" id="7739"/>
    <lineage>
        <taxon>Eukaryota</taxon>
        <taxon>Metazoa</taxon>
        <taxon>Chordata</taxon>
        <taxon>Cephalochordata</taxon>
        <taxon>Leptocardii</taxon>
        <taxon>Amphioxiformes</taxon>
        <taxon>Branchiostomatidae</taxon>
        <taxon>Branchiostoma</taxon>
    </lineage>
</organism>
<dbReference type="InParanoid" id="C3ZKF2"/>
<reference evidence="2" key="1">
    <citation type="journal article" date="2008" name="Nature">
        <title>The amphioxus genome and the evolution of the chordate karyotype.</title>
        <authorList>
            <consortium name="US DOE Joint Genome Institute (JGI-PGF)"/>
            <person name="Putnam N.H."/>
            <person name="Butts T."/>
            <person name="Ferrier D.E.K."/>
            <person name="Furlong R.F."/>
            <person name="Hellsten U."/>
            <person name="Kawashima T."/>
            <person name="Robinson-Rechavi M."/>
            <person name="Shoguchi E."/>
            <person name="Terry A."/>
            <person name="Yu J.-K."/>
            <person name="Benito-Gutierrez E.L."/>
            <person name="Dubchak I."/>
            <person name="Garcia-Fernandez J."/>
            <person name="Gibson-Brown J.J."/>
            <person name="Grigoriev I.V."/>
            <person name="Horton A.C."/>
            <person name="de Jong P.J."/>
            <person name="Jurka J."/>
            <person name="Kapitonov V.V."/>
            <person name="Kohara Y."/>
            <person name="Kuroki Y."/>
            <person name="Lindquist E."/>
            <person name="Lucas S."/>
            <person name="Osoegawa K."/>
            <person name="Pennacchio L.A."/>
            <person name="Salamov A.A."/>
            <person name="Satou Y."/>
            <person name="Sauka-Spengler T."/>
            <person name="Schmutz J."/>
            <person name="Shin-I T."/>
            <person name="Toyoda A."/>
            <person name="Bronner-Fraser M."/>
            <person name="Fujiyama A."/>
            <person name="Holland L.Z."/>
            <person name="Holland P.W.H."/>
            <person name="Satoh N."/>
            <person name="Rokhsar D.S."/>
        </authorList>
    </citation>
    <scope>NUCLEOTIDE SEQUENCE [LARGE SCALE GENOMIC DNA]</scope>
    <source>
        <strain evidence="2">S238N-H82</strain>
        <tissue evidence="2">Testes</tissue>
    </source>
</reference>
<gene>
    <name evidence="2" type="ORF">BRAFLDRAFT_69407</name>
</gene>
<keyword evidence="1" id="KW-0732">Signal</keyword>
<accession>C3ZKF2</accession>
<proteinExistence type="predicted"/>
<evidence type="ECO:0000256" key="1">
    <source>
        <dbReference type="SAM" id="SignalP"/>
    </source>
</evidence>
<sequence length="152" mass="16509">MWKEVLLCLWGVTTTVIASPAVPASHRAKRAVPAFVASAAADVGGKVVSALGDRIAEGVVENHQEKVVGALEDYFSAQFDKADEEFDKVLDRGGSLLAGVGDNVEEARVRMIHGRGTNTGDTFSPAGYELRMDFETQDDEFVVFNDFLFVRL</sequence>
<dbReference type="EMBL" id="GG666636">
    <property type="protein sequence ID" value="EEN47051.1"/>
    <property type="molecule type" value="Genomic_DNA"/>
</dbReference>
<name>C3ZKF2_BRAFL</name>
<feature type="signal peptide" evidence="1">
    <location>
        <begin position="1"/>
        <end position="18"/>
    </location>
</feature>
<protein>
    <submittedName>
        <fullName evidence="2">Uncharacterized protein</fullName>
    </submittedName>
</protein>
<dbReference type="AlphaFoldDB" id="C3ZKF2"/>